<dbReference type="AlphaFoldDB" id="A0A1I4X0C0"/>
<dbReference type="Proteomes" id="UP000199149">
    <property type="component" value="Unassembled WGS sequence"/>
</dbReference>
<protein>
    <recommendedName>
        <fullName evidence="4">Lipoprotein</fullName>
    </recommendedName>
</protein>
<dbReference type="RefSeq" id="WP_092908267.1">
    <property type="nucleotide sequence ID" value="NZ_FOUZ01000008.1"/>
</dbReference>
<sequence length="143" mass="16397">MKKGIQFLFAIAILVSVASCNNSKAVAYQKDNGSGGYTEEKVSNDTYTIGFDGNEYNKKDKTYDYALLRAAELGQKNGFDYFAILSTVNDKVLEKSNSYTKLDNNDTWLKIKYFKKDRPIKYQTVYEPSVVIKDLHKKYKIKN</sequence>
<dbReference type="NCBIfam" id="NF047637">
    <property type="entry name" value="lipo_CC0125"/>
    <property type="match status" value="1"/>
</dbReference>
<evidence type="ECO:0000256" key="1">
    <source>
        <dbReference type="SAM" id="SignalP"/>
    </source>
</evidence>
<name>A0A1I4X0C0_9FLAO</name>
<dbReference type="PROSITE" id="PS51257">
    <property type="entry name" value="PROKAR_LIPOPROTEIN"/>
    <property type="match status" value="1"/>
</dbReference>
<accession>A0A1I4X0C0</accession>
<evidence type="ECO:0000313" key="2">
    <source>
        <dbReference type="EMBL" id="SFN19431.1"/>
    </source>
</evidence>
<gene>
    <name evidence="2" type="ORF">SAMN05421738_10813</name>
</gene>
<dbReference type="STRING" id="684065.SAMN05421738_10813"/>
<dbReference type="OrthoDB" id="1437846at2"/>
<evidence type="ECO:0000313" key="3">
    <source>
        <dbReference type="Proteomes" id="UP000199149"/>
    </source>
</evidence>
<keyword evidence="1" id="KW-0732">Signal</keyword>
<proteinExistence type="predicted"/>
<reference evidence="3" key="1">
    <citation type="submission" date="2016-10" db="EMBL/GenBank/DDBJ databases">
        <authorList>
            <person name="Varghese N."/>
            <person name="Submissions S."/>
        </authorList>
    </citation>
    <scope>NUCLEOTIDE SEQUENCE [LARGE SCALE GENOMIC DNA]</scope>
    <source>
        <strain evidence="3">XJ109</strain>
    </source>
</reference>
<keyword evidence="3" id="KW-1185">Reference proteome</keyword>
<dbReference type="EMBL" id="FOUZ01000008">
    <property type="protein sequence ID" value="SFN19431.1"/>
    <property type="molecule type" value="Genomic_DNA"/>
</dbReference>
<feature type="signal peptide" evidence="1">
    <location>
        <begin position="1"/>
        <end position="27"/>
    </location>
</feature>
<feature type="chain" id="PRO_5011572812" description="Lipoprotein" evidence="1">
    <location>
        <begin position="28"/>
        <end position="143"/>
    </location>
</feature>
<evidence type="ECO:0008006" key="4">
    <source>
        <dbReference type="Google" id="ProtNLM"/>
    </source>
</evidence>
<organism evidence="2 3">
    <name type="scientific">Algoriella xinjiangensis</name>
    <dbReference type="NCBI Taxonomy" id="684065"/>
    <lineage>
        <taxon>Bacteria</taxon>
        <taxon>Pseudomonadati</taxon>
        <taxon>Bacteroidota</taxon>
        <taxon>Flavobacteriia</taxon>
        <taxon>Flavobacteriales</taxon>
        <taxon>Weeksellaceae</taxon>
        <taxon>Algoriella</taxon>
    </lineage>
</organism>